<evidence type="ECO:0000313" key="8">
    <source>
        <dbReference type="Proteomes" id="UP000037751"/>
    </source>
</evidence>
<evidence type="ECO:0000256" key="5">
    <source>
        <dbReference type="ARBA" id="ARBA00022898"/>
    </source>
</evidence>
<dbReference type="PROSITE" id="PS00600">
    <property type="entry name" value="AA_TRANSFER_CLASS_3"/>
    <property type="match status" value="1"/>
</dbReference>
<gene>
    <name evidence="7" type="ORF">Malapachy_2069</name>
</gene>
<dbReference type="InterPro" id="IPR015424">
    <property type="entry name" value="PyrdxlP-dep_Trfase"/>
</dbReference>
<dbReference type="Pfam" id="PF00202">
    <property type="entry name" value="Aminotran_3"/>
    <property type="match status" value="1"/>
</dbReference>
<keyword evidence="4 7" id="KW-0808">Transferase</keyword>
<dbReference type="GO" id="GO:0008483">
    <property type="term" value="F:transaminase activity"/>
    <property type="evidence" value="ECO:0007669"/>
    <property type="project" value="UniProtKB-KW"/>
</dbReference>
<dbReference type="EMBL" id="LGAV01000002">
    <property type="protein sequence ID" value="KOS15385.1"/>
    <property type="molecule type" value="Genomic_DNA"/>
</dbReference>
<dbReference type="InterPro" id="IPR015422">
    <property type="entry name" value="PyrdxlP-dep_Trfase_small"/>
</dbReference>
<dbReference type="PANTHER" id="PTHR11986:SF79">
    <property type="entry name" value="ACETYLORNITHINE AMINOTRANSFERASE, MITOCHONDRIAL"/>
    <property type="match status" value="1"/>
</dbReference>
<keyword evidence="5 6" id="KW-0663">Pyridoxal phosphate</keyword>
<protein>
    <submittedName>
        <fullName evidence="7">Acetylornithine aminotransferase</fullName>
    </submittedName>
</protein>
<keyword evidence="8" id="KW-1185">Reference proteome</keyword>
<evidence type="ECO:0000256" key="2">
    <source>
        <dbReference type="ARBA" id="ARBA00008954"/>
    </source>
</evidence>
<dbReference type="RefSeq" id="XP_017993017.1">
    <property type="nucleotide sequence ID" value="XM_018136562.1"/>
</dbReference>
<dbReference type="OrthoDB" id="10260828at2759"/>
<dbReference type="CDD" id="cd00610">
    <property type="entry name" value="OAT_like"/>
    <property type="match status" value="1"/>
</dbReference>
<dbReference type="InterPro" id="IPR005814">
    <property type="entry name" value="Aminotrans_3"/>
</dbReference>
<evidence type="ECO:0000256" key="3">
    <source>
        <dbReference type="ARBA" id="ARBA00022576"/>
    </source>
</evidence>
<dbReference type="VEuPathDB" id="FungiDB:Malapachy_2069"/>
<evidence type="ECO:0000256" key="6">
    <source>
        <dbReference type="RuleBase" id="RU003560"/>
    </source>
</evidence>
<proteinExistence type="inferred from homology"/>
<dbReference type="AlphaFoldDB" id="A0A0M9VQC5"/>
<dbReference type="PANTHER" id="PTHR11986">
    <property type="entry name" value="AMINOTRANSFERASE CLASS III"/>
    <property type="match status" value="1"/>
</dbReference>
<comment type="caution">
    <text evidence="7">The sequence shown here is derived from an EMBL/GenBank/DDBJ whole genome shotgun (WGS) entry which is preliminary data.</text>
</comment>
<dbReference type="Gene3D" id="3.40.640.10">
    <property type="entry name" value="Type I PLP-dependent aspartate aminotransferase-like (Major domain)"/>
    <property type="match status" value="1"/>
</dbReference>
<accession>A0A0M9VQC5</accession>
<dbReference type="InterPro" id="IPR049704">
    <property type="entry name" value="Aminotrans_3_PPA_site"/>
</dbReference>
<sequence>MSAGAKFGAQHITRGIGRLSQHVLTEGRGSYLTTDQGVRLLDMTSGIGVVNLGHCHPAVTKAAQEQCARLTHAQVNIGYSQPQLDLIKELQTIMPHKSLDSFFLWNSGSEAVEASVKVARRSTGRPNIVVAQGSYHGRTAATAAMTRSKTVYGQGVGPLMPGVFSMEFPYYSQMFMPYHTPMDKLVQLALDRVELLLKQETAPSDTAAIVLESVLGEGGYVPAPTAYLQGLRDICDAHGILLVIDEVQAGFGRTGKFFAIEHSGVRPDLMVFAKGLANGYPLSGLAGRKEIMDAMPPGSMGGTYAGNAVACAAAQATIRVMRDEGVLDNVAARHTQLARGLENIRHTPGGKLIEDVRGHGLMIGVQFNTPKNNPVAGKLTQACLRRNMLLLSTSSFDVVRWIPPLTVSESELADALSIFDASLQEAAAEAGLV</sequence>
<evidence type="ECO:0000313" key="7">
    <source>
        <dbReference type="EMBL" id="KOS15385.1"/>
    </source>
</evidence>
<organism evidence="7 8">
    <name type="scientific">Malassezia pachydermatis</name>
    <dbReference type="NCBI Taxonomy" id="77020"/>
    <lineage>
        <taxon>Eukaryota</taxon>
        <taxon>Fungi</taxon>
        <taxon>Dikarya</taxon>
        <taxon>Basidiomycota</taxon>
        <taxon>Ustilaginomycotina</taxon>
        <taxon>Malasseziomycetes</taxon>
        <taxon>Malasseziales</taxon>
        <taxon>Malasseziaceae</taxon>
        <taxon>Malassezia</taxon>
    </lineage>
</organism>
<evidence type="ECO:0000256" key="1">
    <source>
        <dbReference type="ARBA" id="ARBA00001933"/>
    </source>
</evidence>
<dbReference type="GO" id="GO:0030170">
    <property type="term" value="F:pyridoxal phosphate binding"/>
    <property type="evidence" value="ECO:0007669"/>
    <property type="project" value="InterPro"/>
</dbReference>
<comment type="cofactor">
    <cofactor evidence="1">
        <name>pyridoxal 5'-phosphate</name>
        <dbReference type="ChEBI" id="CHEBI:597326"/>
    </cofactor>
</comment>
<dbReference type="FunFam" id="3.40.640.10:FF:000013">
    <property type="entry name" value="4-aminobutyrate aminotransferase"/>
    <property type="match status" value="1"/>
</dbReference>
<keyword evidence="3 7" id="KW-0032">Aminotransferase</keyword>
<dbReference type="PIRSF" id="PIRSF000521">
    <property type="entry name" value="Transaminase_4ab_Lys_Orn"/>
    <property type="match status" value="1"/>
</dbReference>
<name>A0A0M9VQC5_9BASI</name>
<evidence type="ECO:0000256" key="4">
    <source>
        <dbReference type="ARBA" id="ARBA00022679"/>
    </source>
</evidence>
<dbReference type="InterPro" id="IPR015421">
    <property type="entry name" value="PyrdxlP-dep_Trfase_major"/>
</dbReference>
<dbReference type="STRING" id="77020.A0A0M9VQC5"/>
<dbReference type="GO" id="GO:0042802">
    <property type="term" value="F:identical protein binding"/>
    <property type="evidence" value="ECO:0007669"/>
    <property type="project" value="TreeGrafter"/>
</dbReference>
<dbReference type="Proteomes" id="UP000037751">
    <property type="component" value="Unassembled WGS sequence"/>
</dbReference>
<reference evidence="7 8" key="1">
    <citation type="submission" date="2015-07" db="EMBL/GenBank/DDBJ databases">
        <title>Draft Genome Sequence of Malassezia furfur CBS1878 and Malassezia pachydermatis CBS1879.</title>
        <authorList>
            <person name="Triana S."/>
            <person name="Ohm R."/>
            <person name="Gonzalez A."/>
            <person name="DeCock H."/>
            <person name="Restrepo S."/>
            <person name="Celis A."/>
        </authorList>
    </citation>
    <scope>NUCLEOTIDE SEQUENCE [LARGE SCALE GENOMIC DNA]</scope>
    <source>
        <strain evidence="7 8">CBS 1879</strain>
    </source>
</reference>
<dbReference type="SUPFAM" id="SSF53383">
    <property type="entry name" value="PLP-dependent transferases"/>
    <property type="match status" value="1"/>
</dbReference>
<dbReference type="GeneID" id="28728437"/>
<dbReference type="Gene3D" id="3.90.1150.10">
    <property type="entry name" value="Aspartate Aminotransferase, domain 1"/>
    <property type="match status" value="1"/>
</dbReference>
<comment type="similarity">
    <text evidence="2 6">Belongs to the class-III pyridoxal-phosphate-dependent aminotransferase family.</text>
</comment>
<dbReference type="InterPro" id="IPR050103">
    <property type="entry name" value="Class-III_PLP-dep_AT"/>
</dbReference>